<dbReference type="AlphaFoldDB" id="A0A816C593"/>
<evidence type="ECO:0000256" key="1">
    <source>
        <dbReference type="SAM" id="Phobius"/>
    </source>
</evidence>
<dbReference type="Gene3D" id="1.20.1070.10">
    <property type="entry name" value="Rhodopsin 7-helix transmembrane proteins"/>
    <property type="match status" value="1"/>
</dbReference>
<dbReference type="OrthoDB" id="9990906at2759"/>
<keyword evidence="1" id="KW-1133">Transmembrane helix</keyword>
<evidence type="ECO:0000313" key="4">
    <source>
        <dbReference type="Proteomes" id="UP000663828"/>
    </source>
</evidence>
<feature type="transmembrane region" description="Helical" evidence="1">
    <location>
        <begin position="149"/>
        <end position="173"/>
    </location>
</feature>
<evidence type="ECO:0000313" key="2">
    <source>
        <dbReference type="EMBL" id="CAF1520354.1"/>
    </source>
</evidence>
<dbReference type="EMBL" id="CAJNOJ010000766">
    <property type="protein sequence ID" value="CAF1520354.1"/>
    <property type="molecule type" value="Genomic_DNA"/>
</dbReference>
<evidence type="ECO:0000313" key="3">
    <source>
        <dbReference type="EMBL" id="CAF1618465.1"/>
    </source>
</evidence>
<dbReference type="EMBL" id="CAJNOR010007506">
    <property type="protein sequence ID" value="CAF1618465.1"/>
    <property type="molecule type" value="Genomic_DNA"/>
</dbReference>
<sequence length="292" mass="33526">MVSLGEITSYFTLANFFLILIFGTIGNLFNLLTLLSKDFRKNSCIFYMICSSLLDLFFINFGILIRLSTEYFGNPSSTTSRCICKVRSYFLVCLPAMASTCIFLSTFARRLFFITMSFLSISSLFHLFIFDIHNNRCTTTTKFDTILVIVYPLTFISLVPHLGMFICGIVTWIHTRQSKARIEPSSISTQQSSSNQRTNRQLFLLIFVHAALCVLLEIQRSTSYVYNLVTSSTMKSVQQQQIESFVIQLSVVFYYAKYAMSFYVNYACSTMFRQTFTKSIESILSRCFQSNS</sequence>
<dbReference type="Proteomes" id="UP000663828">
    <property type="component" value="Unassembled WGS sequence"/>
</dbReference>
<keyword evidence="1" id="KW-0812">Transmembrane</keyword>
<feature type="transmembrane region" description="Helical" evidence="1">
    <location>
        <begin position="44"/>
        <end position="66"/>
    </location>
</feature>
<accession>A0A816C593</accession>
<name>A0A816C593_ADIRI</name>
<evidence type="ECO:0008006" key="5">
    <source>
        <dbReference type="Google" id="ProtNLM"/>
    </source>
</evidence>
<feature type="transmembrane region" description="Helical" evidence="1">
    <location>
        <begin position="12"/>
        <end position="32"/>
    </location>
</feature>
<dbReference type="SUPFAM" id="SSF81321">
    <property type="entry name" value="Family A G protein-coupled receptor-like"/>
    <property type="match status" value="1"/>
</dbReference>
<dbReference type="Proteomes" id="UP000663852">
    <property type="component" value="Unassembled WGS sequence"/>
</dbReference>
<feature type="transmembrane region" description="Helical" evidence="1">
    <location>
        <begin position="245"/>
        <end position="268"/>
    </location>
</feature>
<protein>
    <recommendedName>
        <fullName evidence="5">G-protein coupled receptors family 1 profile domain-containing protein</fullName>
    </recommendedName>
</protein>
<feature type="transmembrane region" description="Helical" evidence="1">
    <location>
        <begin position="202"/>
        <end position="225"/>
    </location>
</feature>
<keyword evidence="1" id="KW-0472">Membrane</keyword>
<feature type="transmembrane region" description="Helical" evidence="1">
    <location>
        <begin position="86"/>
        <end position="104"/>
    </location>
</feature>
<proteinExistence type="predicted"/>
<organism evidence="3 4">
    <name type="scientific">Adineta ricciae</name>
    <name type="common">Rotifer</name>
    <dbReference type="NCBI Taxonomy" id="249248"/>
    <lineage>
        <taxon>Eukaryota</taxon>
        <taxon>Metazoa</taxon>
        <taxon>Spiralia</taxon>
        <taxon>Gnathifera</taxon>
        <taxon>Rotifera</taxon>
        <taxon>Eurotatoria</taxon>
        <taxon>Bdelloidea</taxon>
        <taxon>Adinetida</taxon>
        <taxon>Adinetidae</taxon>
        <taxon>Adineta</taxon>
    </lineage>
</organism>
<gene>
    <name evidence="2" type="ORF">EDS130_LOCUS43835</name>
    <name evidence="3" type="ORF">XAT740_LOCUS49899</name>
</gene>
<reference evidence="3" key="1">
    <citation type="submission" date="2021-02" db="EMBL/GenBank/DDBJ databases">
        <authorList>
            <person name="Nowell W R."/>
        </authorList>
    </citation>
    <scope>NUCLEOTIDE SEQUENCE</scope>
</reference>
<feature type="transmembrane region" description="Helical" evidence="1">
    <location>
        <begin position="111"/>
        <end position="129"/>
    </location>
</feature>
<comment type="caution">
    <text evidence="3">The sequence shown here is derived from an EMBL/GenBank/DDBJ whole genome shotgun (WGS) entry which is preliminary data.</text>
</comment>
<keyword evidence="4" id="KW-1185">Reference proteome</keyword>